<feature type="transmembrane region" description="Helical" evidence="1">
    <location>
        <begin position="7"/>
        <end position="26"/>
    </location>
</feature>
<organism evidence="2 3">
    <name type="scientific">Conidiobolus coronatus (strain ATCC 28846 / CBS 209.66 / NRRL 28638)</name>
    <name type="common">Delacroixia coronata</name>
    <dbReference type="NCBI Taxonomy" id="796925"/>
    <lineage>
        <taxon>Eukaryota</taxon>
        <taxon>Fungi</taxon>
        <taxon>Fungi incertae sedis</taxon>
        <taxon>Zoopagomycota</taxon>
        <taxon>Entomophthoromycotina</taxon>
        <taxon>Entomophthoromycetes</taxon>
        <taxon>Entomophthorales</taxon>
        <taxon>Ancylistaceae</taxon>
        <taxon>Conidiobolus</taxon>
    </lineage>
</organism>
<keyword evidence="1" id="KW-0472">Membrane</keyword>
<keyword evidence="1" id="KW-0812">Transmembrane</keyword>
<dbReference type="EMBL" id="KQ964796">
    <property type="protein sequence ID" value="KXN65926.1"/>
    <property type="molecule type" value="Genomic_DNA"/>
</dbReference>
<reference evidence="2 3" key="1">
    <citation type="journal article" date="2015" name="Genome Biol. Evol.">
        <title>Phylogenomic analyses indicate that early fungi evolved digesting cell walls of algal ancestors of land plants.</title>
        <authorList>
            <person name="Chang Y."/>
            <person name="Wang S."/>
            <person name="Sekimoto S."/>
            <person name="Aerts A.L."/>
            <person name="Choi C."/>
            <person name="Clum A."/>
            <person name="LaButti K.M."/>
            <person name="Lindquist E.A."/>
            <person name="Yee Ngan C."/>
            <person name="Ohm R.A."/>
            <person name="Salamov A.A."/>
            <person name="Grigoriev I.V."/>
            <person name="Spatafora J.W."/>
            <person name="Berbee M.L."/>
        </authorList>
    </citation>
    <scope>NUCLEOTIDE SEQUENCE [LARGE SCALE GENOMIC DNA]</scope>
    <source>
        <strain evidence="2 3">NRRL 28638</strain>
    </source>
</reference>
<sequence>MYQFLRPVFKITCFNIAYNFILNYFGKSNDKAKLIRKEFNSWIYYIFSIVTVSYLVEYTTIFYSHQMLTQSFLTSAKAGVTSNQVYGWRCSGAYYTETKCDLESEIRMWDNNDRFFLKPVNFTEGLIRGQVFNFGSMGRAHDSKISSGYSVNCYAGHTKYIKKNVKREKWDGPQPIHNPEDSCDCGKSIDTKISKYPSISPTSAKPLVFPSKF</sequence>
<evidence type="ECO:0000256" key="1">
    <source>
        <dbReference type="SAM" id="Phobius"/>
    </source>
</evidence>
<dbReference type="AlphaFoldDB" id="A0A137NT61"/>
<dbReference type="Proteomes" id="UP000070444">
    <property type="component" value="Unassembled WGS sequence"/>
</dbReference>
<accession>A0A137NT61</accession>
<evidence type="ECO:0000313" key="2">
    <source>
        <dbReference type="EMBL" id="KXN65926.1"/>
    </source>
</evidence>
<name>A0A137NT61_CONC2</name>
<evidence type="ECO:0000313" key="3">
    <source>
        <dbReference type="Proteomes" id="UP000070444"/>
    </source>
</evidence>
<keyword evidence="1" id="KW-1133">Transmembrane helix</keyword>
<protein>
    <submittedName>
        <fullName evidence="2">Uncharacterized protein</fullName>
    </submittedName>
</protein>
<gene>
    <name evidence="2" type="ORF">CONCODRAFT_80645</name>
</gene>
<proteinExistence type="predicted"/>
<feature type="transmembrane region" description="Helical" evidence="1">
    <location>
        <begin position="42"/>
        <end position="63"/>
    </location>
</feature>
<keyword evidence="3" id="KW-1185">Reference proteome</keyword>